<dbReference type="PANTHER" id="PTHR31302:SF31">
    <property type="entry name" value="PHOSPHODIESTERASE YAEI"/>
    <property type="match status" value="1"/>
</dbReference>
<dbReference type="InterPro" id="IPR004843">
    <property type="entry name" value="Calcineurin-like_PHP"/>
</dbReference>
<evidence type="ECO:0000256" key="3">
    <source>
        <dbReference type="SAM" id="Phobius"/>
    </source>
</evidence>
<evidence type="ECO:0000256" key="2">
    <source>
        <dbReference type="ARBA" id="ARBA00022801"/>
    </source>
</evidence>
<evidence type="ECO:0000313" key="6">
    <source>
        <dbReference type="Proteomes" id="UP001597128"/>
    </source>
</evidence>
<proteinExistence type="predicted"/>
<feature type="transmembrane region" description="Helical" evidence="3">
    <location>
        <begin position="95"/>
        <end position="116"/>
    </location>
</feature>
<reference evidence="6" key="1">
    <citation type="journal article" date="2019" name="Int. J. Syst. Evol. Microbiol.">
        <title>The Global Catalogue of Microorganisms (GCM) 10K type strain sequencing project: providing services to taxonomists for standard genome sequencing and annotation.</title>
        <authorList>
            <consortium name="The Broad Institute Genomics Platform"/>
            <consortium name="The Broad Institute Genome Sequencing Center for Infectious Disease"/>
            <person name="Wu L."/>
            <person name="Ma J."/>
        </authorList>
    </citation>
    <scope>NUCLEOTIDE SEQUENCE [LARGE SCALE GENOMIC DNA]</scope>
    <source>
        <strain evidence="6">CCUG 58412</strain>
    </source>
</reference>
<name>A0ABW3F5C8_9PROT</name>
<dbReference type="SUPFAM" id="SSF56300">
    <property type="entry name" value="Metallo-dependent phosphatases"/>
    <property type="match status" value="1"/>
</dbReference>
<evidence type="ECO:0000259" key="4">
    <source>
        <dbReference type="Pfam" id="PF00149"/>
    </source>
</evidence>
<feature type="transmembrane region" description="Helical" evidence="3">
    <location>
        <begin position="62"/>
        <end position="83"/>
    </location>
</feature>
<keyword evidence="6" id="KW-1185">Reference proteome</keyword>
<comment type="caution">
    <text evidence="5">The sequence shown here is derived from an EMBL/GenBank/DDBJ whole genome shotgun (WGS) entry which is preliminary data.</text>
</comment>
<keyword evidence="3" id="KW-1133">Transmembrane helix</keyword>
<protein>
    <submittedName>
        <fullName evidence="5">Metallophosphoesterase</fullName>
    </submittedName>
</protein>
<dbReference type="RefSeq" id="WP_379056324.1">
    <property type="nucleotide sequence ID" value="NZ_JBHTKB010000001.1"/>
</dbReference>
<dbReference type="Proteomes" id="UP001597128">
    <property type="component" value="Unassembled WGS sequence"/>
</dbReference>
<organism evidence="5 6">
    <name type="scientific">Methylophilus luteus</name>
    <dbReference type="NCBI Taxonomy" id="640108"/>
    <lineage>
        <taxon>Bacteria</taxon>
        <taxon>Pseudomonadati</taxon>
        <taxon>Pseudomonadota</taxon>
        <taxon>Betaproteobacteria</taxon>
        <taxon>Nitrosomonadales</taxon>
        <taxon>Methylophilaceae</taxon>
        <taxon>Methylophilus</taxon>
    </lineage>
</organism>
<accession>A0ABW3F5C8</accession>
<keyword evidence="3" id="KW-0812">Transmembrane</keyword>
<dbReference type="InterPro" id="IPR029052">
    <property type="entry name" value="Metallo-depent_PP-like"/>
</dbReference>
<dbReference type="Pfam" id="PF00149">
    <property type="entry name" value="Metallophos"/>
    <property type="match status" value="1"/>
</dbReference>
<evidence type="ECO:0000256" key="1">
    <source>
        <dbReference type="ARBA" id="ARBA00022723"/>
    </source>
</evidence>
<feature type="transmembrane region" description="Helical" evidence="3">
    <location>
        <begin position="145"/>
        <end position="163"/>
    </location>
</feature>
<sequence length="413" mass="45224">MNPSLDLNIGLLAPSNEYRSRHPTATRPMPPLRFLLTVTTLVSVLHYYIGARLLNSLAWPDWVLWAGWGFLILSTLLQPIAFLARRFRDQTLRDISSWISMTLMGVFSSLLVLTLLRDVLLLAVAGLDAAHVLQADFTAIEKNTALLAVVGALAISVIGFFNARRLATVVKIKVPMRNLPAVLHGFRIVQISDIHVGPTIKQGYLSRIVDRVNTLEADLIAITGDLVDGRVSELASHTQPLAALSARHGSFFVTGNHEYYSGALDWIAEIERLGVQVLLNEHVQLSHDGATLVLAGVTDYTAGGFYAHHQSDPHAAIAGAPQHAPKILLAHQPLSATAAQSAGFDLQLSGHTHGGQFWPWKYLVPLQQPYVAGLHRLKDLWVYVNRGTGYWGPPNRFGSPSEITCLTLVPAHE</sequence>
<keyword evidence="2" id="KW-0378">Hydrolase</keyword>
<dbReference type="EMBL" id="JBHTKB010000001">
    <property type="protein sequence ID" value="MFD0913069.1"/>
    <property type="molecule type" value="Genomic_DNA"/>
</dbReference>
<dbReference type="CDD" id="cd07385">
    <property type="entry name" value="MPP_YkuE_C"/>
    <property type="match status" value="1"/>
</dbReference>
<dbReference type="InterPro" id="IPR051158">
    <property type="entry name" value="Metallophosphoesterase_sf"/>
</dbReference>
<feature type="transmembrane region" description="Helical" evidence="3">
    <location>
        <begin position="31"/>
        <end position="50"/>
    </location>
</feature>
<dbReference type="Gene3D" id="3.60.21.10">
    <property type="match status" value="1"/>
</dbReference>
<evidence type="ECO:0000313" key="5">
    <source>
        <dbReference type="EMBL" id="MFD0913069.1"/>
    </source>
</evidence>
<feature type="domain" description="Calcineurin-like phosphoesterase" evidence="4">
    <location>
        <begin position="186"/>
        <end position="354"/>
    </location>
</feature>
<gene>
    <name evidence="5" type="ORF">ACFQ1Z_05870</name>
</gene>
<keyword evidence="3" id="KW-0472">Membrane</keyword>
<keyword evidence="1" id="KW-0479">Metal-binding</keyword>
<dbReference type="PANTHER" id="PTHR31302">
    <property type="entry name" value="TRANSMEMBRANE PROTEIN WITH METALLOPHOSPHOESTERASE DOMAIN-RELATED"/>
    <property type="match status" value="1"/>
</dbReference>